<dbReference type="OrthoDB" id="19653at2759"/>
<evidence type="ECO:0000313" key="7">
    <source>
        <dbReference type="RefSeq" id="XP_034249476.1"/>
    </source>
</evidence>
<dbReference type="PANTHER" id="PTHR43142">
    <property type="entry name" value="CARBOXYLIC ESTER HYDROLASE"/>
    <property type="match status" value="1"/>
</dbReference>
<dbReference type="InParanoid" id="A0A6P8ZXD5"/>
<keyword evidence="2" id="KW-0719">Serine esterase</keyword>
<sequence length="262" mass="30381">MRPLQWLPVVEEPDPLERRFLARSPAAALAEGTFRSVPTMMGINSREGMVLLAGMNRRSLARLLQRVDRDFGLVVGDLPFTPWAQQPPPEALVRQAGHLIRSFFFGRQRVAERTLPVFLDLYSDIIFNIGVREAAALEARWASERPESPHYLYRFSFDGRLGFIKRLMGTTVLPPISLSADSPDMETRRRLLTLWTNFVKYGDPTPKNCTDLDSIQWESNRVDHDFYLDINVNLTLREHIFESRMKFWSDLYRDVLKIPLSW</sequence>
<dbReference type="InterPro" id="IPR002018">
    <property type="entry name" value="CarbesteraseB"/>
</dbReference>
<evidence type="ECO:0000259" key="5">
    <source>
        <dbReference type="Pfam" id="PF00135"/>
    </source>
</evidence>
<dbReference type="RefSeq" id="XP_034249476.1">
    <property type="nucleotide sequence ID" value="XM_034393585.1"/>
</dbReference>
<dbReference type="Gene3D" id="3.40.50.1820">
    <property type="entry name" value="alpha/beta hydrolase"/>
    <property type="match status" value="1"/>
</dbReference>
<protein>
    <submittedName>
        <fullName evidence="7">Juvenile hormone esterase-like</fullName>
    </submittedName>
</protein>
<evidence type="ECO:0000256" key="2">
    <source>
        <dbReference type="ARBA" id="ARBA00022487"/>
    </source>
</evidence>
<comment type="similarity">
    <text evidence="1">Belongs to the type-B carboxylesterase/lipase family.</text>
</comment>
<keyword evidence="3" id="KW-0378">Hydrolase</keyword>
<gene>
    <name evidence="7" type="primary">LOC117650281</name>
</gene>
<evidence type="ECO:0000256" key="4">
    <source>
        <dbReference type="ARBA" id="ARBA00023180"/>
    </source>
</evidence>
<dbReference type="KEGG" id="tpal:117650281"/>
<reference evidence="7" key="1">
    <citation type="submission" date="2025-08" db="UniProtKB">
        <authorList>
            <consortium name="RefSeq"/>
        </authorList>
    </citation>
    <scope>IDENTIFICATION</scope>
    <source>
        <tissue evidence="7">Total insect</tissue>
    </source>
</reference>
<feature type="domain" description="Carboxylesterase type B" evidence="5">
    <location>
        <begin position="4"/>
        <end position="248"/>
    </location>
</feature>
<dbReference type="GO" id="GO:0052689">
    <property type="term" value="F:carboxylic ester hydrolase activity"/>
    <property type="evidence" value="ECO:0007669"/>
    <property type="project" value="UniProtKB-KW"/>
</dbReference>
<proteinExistence type="inferred from homology"/>
<dbReference type="GeneID" id="117650281"/>
<name>A0A6P8ZXD5_THRPL</name>
<dbReference type="InterPro" id="IPR029058">
    <property type="entry name" value="AB_hydrolase_fold"/>
</dbReference>
<dbReference type="SUPFAM" id="SSF53474">
    <property type="entry name" value="alpha/beta-Hydrolases"/>
    <property type="match status" value="1"/>
</dbReference>
<keyword evidence="4" id="KW-0325">Glycoprotein</keyword>
<evidence type="ECO:0000256" key="3">
    <source>
        <dbReference type="ARBA" id="ARBA00022801"/>
    </source>
</evidence>
<accession>A0A6P8ZXD5</accession>
<organism evidence="7">
    <name type="scientific">Thrips palmi</name>
    <name type="common">Melon thrips</name>
    <dbReference type="NCBI Taxonomy" id="161013"/>
    <lineage>
        <taxon>Eukaryota</taxon>
        <taxon>Metazoa</taxon>
        <taxon>Ecdysozoa</taxon>
        <taxon>Arthropoda</taxon>
        <taxon>Hexapoda</taxon>
        <taxon>Insecta</taxon>
        <taxon>Pterygota</taxon>
        <taxon>Neoptera</taxon>
        <taxon>Paraneoptera</taxon>
        <taxon>Thysanoptera</taxon>
        <taxon>Terebrantia</taxon>
        <taxon>Thripoidea</taxon>
        <taxon>Thripidae</taxon>
        <taxon>Thrips</taxon>
    </lineage>
</organism>
<dbReference type="Proteomes" id="UP000515158">
    <property type="component" value="Unplaced"/>
</dbReference>
<dbReference type="PANTHER" id="PTHR43142:SF1">
    <property type="entry name" value="CARBOXYLIC ESTER HYDROLASE"/>
    <property type="match status" value="1"/>
</dbReference>
<evidence type="ECO:0000313" key="6">
    <source>
        <dbReference type="Proteomes" id="UP000515158"/>
    </source>
</evidence>
<evidence type="ECO:0000256" key="1">
    <source>
        <dbReference type="ARBA" id="ARBA00005964"/>
    </source>
</evidence>
<dbReference type="Pfam" id="PF00135">
    <property type="entry name" value="COesterase"/>
    <property type="match status" value="1"/>
</dbReference>
<keyword evidence="6" id="KW-1185">Reference proteome</keyword>
<dbReference type="AlphaFoldDB" id="A0A6P8ZXD5"/>